<evidence type="ECO:0000313" key="9">
    <source>
        <dbReference type="Proteomes" id="UP000594262"/>
    </source>
</evidence>
<dbReference type="InterPro" id="IPR001314">
    <property type="entry name" value="Peptidase_S1A"/>
</dbReference>
<evidence type="ECO:0000259" key="7">
    <source>
        <dbReference type="PROSITE" id="PS50240"/>
    </source>
</evidence>
<dbReference type="PANTHER" id="PTHR24252">
    <property type="entry name" value="ACROSIN-RELATED"/>
    <property type="match status" value="1"/>
</dbReference>
<dbReference type="OrthoDB" id="10061449at2759"/>
<dbReference type="PANTHER" id="PTHR24252:SF7">
    <property type="entry name" value="HYALIN"/>
    <property type="match status" value="1"/>
</dbReference>
<feature type="signal peptide" evidence="6">
    <location>
        <begin position="1"/>
        <end position="21"/>
    </location>
</feature>
<dbReference type="InterPro" id="IPR043504">
    <property type="entry name" value="Peptidase_S1_PA_chymotrypsin"/>
</dbReference>
<sequence length="269" mass="29755">MKMNLAFVIAIFASVFLQGDSATTCGVSKVNSRVIAGQNAKQGQWPWQVALYVKGRFSCGGTLIHPSWLVTAAHCIFAKRQQYKVVLGELHRNKNSSTEVEIKVRKLIKHPLYQYPSRLNNDIALIKLARPVKLNDDIAVACLPKPKEQVPEDSKCFISGWGKTKHPGGSAIRLQHAQMKVISNTECNKKNSRYNPIEPQMLCAANQNAKQSGCHGDSGGPFVCQGSNGRWALQGAVSWGSPRCDTTDANTVFARVAEFRDWINKYVKV</sequence>
<dbReference type="CDD" id="cd00190">
    <property type="entry name" value="Tryp_SPc"/>
    <property type="match status" value="1"/>
</dbReference>
<evidence type="ECO:0000256" key="4">
    <source>
        <dbReference type="ARBA" id="ARBA00023157"/>
    </source>
</evidence>
<dbReference type="GO" id="GO:0004252">
    <property type="term" value="F:serine-type endopeptidase activity"/>
    <property type="evidence" value="ECO:0007669"/>
    <property type="project" value="InterPro"/>
</dbReference>
<dbReference type="Proteomes" id="UP000594262">
    <property type="component" value="Unplaced"/>
</dbReference>
<evidence type="ECO:0000256" key="5">
    <source>
        <dbReference type="RuleBase" id="RU363034"/>
    </source>
</evidence>
<keyword evidence="4" id="KW-1015">Disulfide bond</keyword>
<dbReference type="PROSITE" id="PS00134">
    <property type="entry name" value="TRYPSIN_HIS"/>
    <property type="match status" value="1"/>
</dbReference>
<dbReference type="Gene3D" id="2.40.10.10">
    <property type="entry name" value="Trypsin-like serine proteases"/>
    <property type="match status" value="1"/>
</dbReference>
<dbReference type="SUPFAM" id="SSF50494">
    <property type="entry name" value="Trypsin-like serine proteases"/>
    <property type="match status" value="1"/>
</dbReference>
<reference evidence="8" key="1">
    <citation type="submission" date="2021-01" db="UniProtKB">
        <authorList>
            <consortium name="EnsemblMetazoa"/>
        </authorList>
    </citation>
    <scope>IDENTIFICATION</scope>
</reference>
<accession>A0A7M5VC59</accession>
<evidence type="ECO:0000256" key="3">
    <source>
        <dbReference type="ARBA" id="ARBA00022825"/>
    </source>
</evidence>
<keyword evidence="6" id="KW-0732">Signal</keyword>
<keyword evidence="3 5" id="KW-0720">Serine protease</keyword>
<dbReference type="AlphaFoldDB" id="A0A7M5VC59"/>
<dbReference type="RefSeq" id="XP_066915642.1">
    <property type="nucleotide sequence ID" value="XM_067059541.1"/>
</dbReference>
<dbReference type="PRINTS" id="PR00722">
    <property type="entry name" value="CHYMOTRYPSIN"/>
</dbReference>
<protein>
    <recommendedName>
        <fullName evidence="7">Peptidase S1 domain-containing protein</fullName>
    </recommendedName>
</protein>
<feature type="chain" id="PRO_5029601674" description="Peptidase S1 domain-containing protein" evidence="6">
    <location>
        <begin position="22"/>
        <end position="269"/>
    </location>
</feature>
<evidence type="ECO:0000256" key="2">
    <source>
        <dbReference type="ARBA" id="ARBA00022801"/>
    </source>
</evidence>
<dbReference type="InterPro" id="IPR018114">
    <property type="entry name" value="TRYPSIN_HIS"/>
</dbReference>
<feature type="domain" description="Peptidase S1" evidence="7">
    <location>
        <begin position="34"/>
        <end position="268"/>
    </location>
</feature>
<name>A0A7M5VC59_9CNID</name>
<keyword evidence="2 5" id="KW-0378">Hydrolase</keyword>
<proteinExistence type="predicted"/>
<dbReference type="Pfam" id="PF00089">
    <property type="entry name" value="Trypsin"/>
    <property type="match status" value="1"/>
</dbReference>
<evidence type="ECO:0000313" key="8">
    <source>
        <dbReference type="EnsemblMetazoa" id="CLYHEMP007675.1"/>
    </source>
</evidence>
<dbReference type="GO" id="GO:0006508">
    <property type="term" value="P:proteolysis"/>
    <property type="evidence" value="ECO:0007669"/>
    <property type="project" value="UniProtKB-KW"/>
</dbReference>
<dbReference type="InterPro" id="IPR033116">
    <property type="entry name" value="TRYPSIN_SER"/>
</dbReference>
<dbReference type="InterPro" id="IPR001254">
    <property type="entry name" value="Trypsin_dom"/>
</dbReference>
<dbReference type="InterPro" id="IPR009003">
    <property type="entry name" value="Peptidase_S1_PA"/>
</dbReference>
<dbReference type="EnsemblMetazoa" id="CLYHEMT007675.1">
    <property type="protein sequence ID" value="CLYHEMP007675.1"/>
    <property type="gene ID" value="CLYHEMG007675"/>
</dbReference>
<evidence type="ECO:0000256" key="1">
    <source>
        <dbReference type="ARBA" id="ARBA00022670"/>
    </source>
</evidence>
<dbReference type="SMART" id="SM00020">
    <property type="entry name" value="Tryp_SPc"/>
    <property type="match status" value="1"/>
</dbReference>
<keyword evidence="9" id="KW-1185">Reference proteome</keyword>
<dbReference type="PROSITE" id="PS00135">
    <property type="entry name" value="TRYPSIN_SER"/>
    <property type="match status" value="1"/>
</dbReference>
<dbReference type="FunFam" id="2.40.10.10:FF:000003">
    <property type="entry name" value="Transmembrane serine protease 3"/>
    <property type="match status" value="1"/>
</dbReference>
<dbReference type="PROSITE" id="PS50240">
    <property type="entry name" value="TRYPSIN_DOM"/>
    <property type="match status" value="1"/>
</dbReference>
<keyword evidence="1 5" id="KW-0645">Protease</keyword>
<dbReference type="GeneID" id="136802781"/>
<evidence type="ECO:0000256" key="6">
    <source>
        <dbReference type="SAM" id="SignalP"/>
    </source>
</evidence>
<organism evidence="8 9">
    <name type="scientific">Clytia hemisphaerica</name>
    <dbReference type="NCBI Taxonomy" id="252671"/>
    <lineage>
        <taxon>Eukaryota</taxon>
        <taxon>Metazoa</taxon>
        <taxon>Cnidaria</taxon>
        <taxon>Hydrozoa</taxon>
        <taxon>Hydroidolina</taxon>
        <taxon>Leptothecata</taxon>
        <taxon>Obeliida</taxon>
        <taxon>Clytiidae</taxon>
        <taxon>Clytia</taxon>
    </lineage>
</organism>